<name>V6KXB0_STRRC</name>
<keyword evidence="2" id="KW-1185">Reference proteome</keyword>
<comment type="caution">
    <text evidence="1">The sequence shown here is derived from an EMBL/GenBank/DDBJ whole genome shotgun (WGS) entry which is preliminary data.</text>
</comment>
<dbReference type="PATRIC" id="fig|1352936.5.peg.2659"/>
<dbReference type="HOGENOM" id="CLU_3189714_0_0_11"/>
<evidence type="ECO:0000313" key="1">
    <source>
        <dbReference type="EMBL" id="EST33629.1"/>
    </source>
</evidence>
<dbReference type="Proteomes" id="UP000017984">
    <property type="component" value="Chromosome"/>
</dbReference>
<accession>V6KXB0</accession>
<evidence type="ECO:0000313" key="2">
    <source>
        <dbReference type="Proteomes" id="UP000017984"/>
    </source>
</evidence>
<reference evidence="1 2" key="1">
    <citation type="journal article" date="2014" name="Genome Announc.">
        <title>Draft Genome Sequence of Streptomyces roseochromogenes subsp. oscitans DS 12.976, Producer of the Aminocoumarin Antibiotic Clorobiocin.</title>
        <authorList>
            <person name="Ruckert C."/>
            <person name="Kalinowski J."/>
            <person name="Heide L."/>
            <person name="Apel A.K."/>
        </authorList>
    </citation>
    <scope>NUCLEOTIDE SEQUENCE [LARGE SCALE GENOMIC DNA]</scope>
    <source>
        <strain evidence="1 2">DS 12.976</strain>
    </source>
</reference>
<dbReference type="AlphaFoldDB" id="V6KXB0"/>
<protein>
    <submittedName>
        <fullName evidence="1">Uncharacterized protein</fullName>
    </submittedName>
</protein>
<gene>
    <name evidence="1" type="ORF">M878_12600</name>
</gene>
<dbReference type="EMBL" id="AWQX01000101">
    <property type="protein sequence ID" value="EST33629.1"/>
    <property type="molecule type" value="Genomic_DNA"/>
</dbReference>
<organism evidence="1 2">
    <name type="scientific">Streptomyces roseochromogenus subsp. oscitans DS 12.976</name>
    <dbReference type="NCBI Taxonomy" id="1352936"/>
    <lineage>
        <taxon>Bacteria</taxon>
        <taxon>Bacillati</taxon>
        <taxon>Actinomycetota</taxon>
        <taxon>Actinomycetes</taxon>
        <taxon>Kitasatosporales</taxon>
        <taxon>Streptomycetaceae</taxon>
        <taxon>Streptomyces</taxon>
    </lineage>
</organism>
<sequence length="46" mass="5213">MFIDCLAYVCKRCWDFLVRELTGTQPPAYHPTPITIGPELLGELFG</sequence>
<proteinExistence type="predicted"/>
<dbReference type="STRING" id="1352936.M878_12600"/>